<dbReference type="PANTHER" id="PTHR35567:SF1">
    <property type="entry name" value="CONSERVED FUNGAL PROTEIN (AFU_ORTHOLOGUE AFUA_1G14230)"/>
    <property type="match status" value="1"/>
</dbReference>
<name>A0A0K6GCZ4_9AGAM</name>
<accession>A0A0K6GCZ4</accession>
<sequence>MHFFALAAWIASTVLLVSAAPTQQYECDVSRAKLELPDNQTAVTIPDDAKPEYIALAIGTQNYTCTNGGTYRSDGAVSTLIDISCLYKSDPDLFNDVQDSAYKLLLKSENNTPSSDRIEDIIGYYPYTLGEHYFIPLNGAIAPKFDFAVSQKGDYNAFTVGRQLGGIPSPNGTQNIDWLQLESVDGHLSKYVFRVDTHGGQPPESCNSLNEDQDIQVPYTAKYWFYS</sequence>
<feature type="chain" id="PRO_5005503247" description="Malate dehydrogenase" evidence="1">
    <location>
        <begin position="20"/>
        <end position="227"/>
    </location>
</feature>
<evidence type="ECO:0000313" key="2">
    <source>
        <dbReference type="EMBL" id="CUA76360.1"/>
    </source>
</evidence>
<evidence type="ECO:0000256" key="1">
    <source>
        <dbReference type="SAM" id="SignalP"/>
    </source>
</evidence>
<proteinExistence type="predicted"/>
<keyword evidence="1" id="KW-0732">Signal</keyword>
<dbReference type="AlphaFoldDB" id="A0A0K6GCZ4"/>
<feature type="signal peptide" evidence="1">
    <location>
        <begin position="1"/>
        <end position="19"/>
    </location>
</feature>
<dbReference type="EMBL" id="CYGV01001676">
    <property type="protein sequence ID" value="CUA76360.1"/>
    <property type="molecule type" value="Genomic_DNA"/>
</dbReference>
<dbReference type="PANTHER" id="PTHR35567">
    <property type="entry name" value="MALATE DEHYDROGENASE (AFU_ORTHOLOGUE AFUA_2G13800)"/>
    <property type="match status" value="1"/>
</dbReference>
<dbReference type="Pfam" id="PF11937">
    <property type="entry name" value="DUF3455"/>
    <property type="match status" value="1"/>
</dbReference>
<dbReference type="Proteomes" id="UP000044841">
    <property type="component" value="Unassembled WGS sequence"/>
</dbReference>
<keyword evidence="3" id="KW-1185">Reference proteome</keyword>
<evidence type="ECO:0008006" key="4">
    <source>
        <dbReference type="Google" id="ProtNLM"/>
    </source>
</evidence>
<dbReference type="InterPro" id="IPR021851">
    <property type="entry name" value="DUF3455"/>
</dbReference>
<evidence type="ECO:0000313" key="3">
    <source>
        <dbReference type="Proteomes" id="UP000044841"/>
    </source>
</evidence>
<gene>
    <name evidence="2" type="ORF">RSOLAG22IIIB_12242</name>
</gene>
<reference evidence="2 3" key="1">
    <citation type="submission" date="2015-07" db="EMBL/GenBank/DDBJ databases">
        <authorList>
            <person name="Noorani M."/>
        </authorList>
    </citation>
    <scope>NUCLEOTIDE SEQUENCE [LARGE SCALE GENOMIC DNA]</scope>
    <source>
        <strain evidence="2">BBA 69670</strain>
    </source>
</reference>
<protein>
    <recommendedName>
        <fullName evidence="4">Malate dehydrogenase</fullName>
    </recommendedName>
</protein>
<organism evidence="2 3">
    <name type="scientific">Rhizoctonia solani</name>
    <dbReference type="NCBI Taxonomy" id="456999"/>
    <lineage>
        <taxon>Eukaryota</taxon>
        <taxon>Fungi</taxon>
        <taxon>Dikarya</taxon>
        <taxon>Basidiomycota</taxon>
        <taxon>Agaricomycotina</taxon>
        <taxon>Agaricomycetes</taxon>
        <taxon>Cantharellales</taxon>
        <taxon>Ceratobasidiaceae</taxon>
        <taxon>Rhizoctonia</taxon>
    </lineage>
</organism>